<keyword evidence="11" id="KW-1185">Reference proteome</keyword>
<comment type="pathway">
    <text evidence="1">Lipid metabolism; fatty acid beta-oxidation.</text>
</comment>
<feature type="domain" description="3-hydroxyacyl-CoA dehydrogenase C-terminal" evidence="8">
    <location>
        <begin position="197"/>
        <end position="296"/>
    </location>
</feature>
<dbReference type="Pfam" id="PF00725">
    <property type="entry name" value="3HCDH"/>
    <property type="match status" value="1"/>
</dbReference>
<evidence type="ECO:0000259" key="9">
    <source>
        <dbReference type="Pfam" id="PF02737"/>
    </source>
</evidence>
<evidence type="ECO:0000256" key="4">
    <source>
        <dbReference type="ARBA" id="ARBA00023002"/>
    </source>
</evidence>
<reference evidence="10 11" key="1">
    <citation type="submission" date="2018-05" db="EMBL/GenBank/DDBJ databases">
        <title>Genomic Encyclopedia of Type Strains, Phase IV (KMG-IV): sequencing the most valuable type-strain genomes for metagenomic binning, comparative biology and taxonomic classification.</title>
        <authorList>
            <person name="Goeker M."/>
        </authorList>
    </citation>
    <scope>NUCLEOTIDE SEQUENCE [LARGE SCALE GENOMIC DNA]</scope>
    <source>
        <strain evidence="10 11">DSM 23606</strain>
    </source>
</reference>
<evidence type="ECO:0000256" key="7">
    <source>
        <dbReference type="ARBA" id="ARBA00049556"/>
    </source>
</evidence>
<dbReference type="InterPro" id="IPR029045">
    <property type="entry name" value="ClpP/crotonase-like_dom_sf"/>
</dbReference>
<dbReference type="Pfam" id="PF02737">
    <property type="entry name" value="3HCDH_N"/>
    <property type="match status" value="1"/>
</dbReference>
<accession>A0A317MWE8</accession>
<dbReference type="SUPFAM" id="SSF52096">
    <property type="entry name" value="ClpP/crotonase"/>
    <property type="match status" value="1"/>
</dbReference>
<dbReference type="SUPFAM" id="SSF48179">
    <property type="entry name" value="6-phosphogluconate dehydrogenase C-terminal domain-like"/>
    <property type="match status" value="2"/>
</dbReference>
<dbReference type="EMBL" id="QGTJ01000003">
    <property type="protein sequence ID" value="PWV63226.1"/>
    <property type="molecule type" value="Genomic_DNA"/>
</dbReference>
<keyword evidence="2" id="KW-0276">Fatty acid metabolism</keyword>
<dbReference type="Proteomes" id="UP000246569">
    <property type="component" value="Unassembled WGS sequence"/>
</dbReference>
<evidence type="ECO:0000256" key="3">
    <source>
        <dbReference type="ARBA" id="ARBA00022963"/>
    </source>
</evidence>
<dbReference type="RefSeq" id="WP_110017736.1">
    <property type="nucleotide sequence ID" value="NZ_QGTJ01000003.1"/>
</dbReference>
<protein>
    <submittedName>
        <fullName evidence="10">3-hydroxyacyl-CoA dehydrogenase</fullName>
    </submittedName>
</protein>
<organism evidence="10 11">
    <name type="scientific">Plasticicumulans acidivorans</name>
    <dbReference type="NCBI Taxonomy" id="886464"/>
    <lineage>
        <taxon>Bacteria</taxon>
        <taxon>Pseudomonadati</taxon>
        <taxon>Pseudomonadota</taxon>
        <taxon>Gammaproteobacteria</taxon>
        <taxon>Candidatus Competibacteraceae</taxon>
        <taxon>Plasticicumulans</taxon>
    </lineage>
</organism>
<dbReference type="InterPro" id="IPR006176">
    <property type="entry name" value="3-OHacyl-CoA_DH_NAD-bd"/>
</dbReference>
<dbReference type="Gene3D" id="3.40.50.720">
    <property type="entry name" value="NAD(P)-binding Rossmann-like Domain"/>
    <property type="match status" value="1"/>
</dbReference>
<dbReference type="PANTHER" id="PTHR48075:SF7">
    <property type="entry name" value="3-HYDROXYACYL-COA DEHYDROGENASE-RELATED"/>
    <property type="match status" value="1"/>
</dbReference>
<evidence type="ECO:0000256" key="6">
    <source>
        <dbReference type="ARBA" id="ARBA00023098"/>
    </source>
</evidence>
<dbReference type="GO" id="GO:0070403">
    <property type="term" value="F:NAD+ binding"/>
    <property type="evidence" value="ECO:0007669"/>
    <property type="project" value="InterPro"/>
</dbReference>
<dbReference type="InterPro" id="IPR036291">
    <property type="entry name" value="NAD(P)-bd_dom_sf"/>
</dbReference>
<sequence length="798" mass="85277">MNKPRRLSIRRAAVLGAGVMGAQIAALLAAARIEVLLYDLPADADDSRAIARGAIGGLARLEPAPLASPELAAAIEAADYEHDLSRLADCELVIEAIAERLDLKEALYRRIEPALAPTAILVSNTSGLSLAALAAALPPARRARFCGVHFFNPPRYMTLVELIATEHSDAALLDALETWLVSQLGKGVVRALDTPNFLANRIGVFSLLAVMHHGAACGLGFDEVDALTGPLIGRPKSASYRTADVVGLDTLVHVIDTLRATLPDDPWRALFQTPDWLAALVARGALGQKTRLGIYRKQGRTIEVLDPASGDYRPAAGQVDAGIIALLRQAAPERFAALRASEHPQARFLWAIFRDVFHYCAVQLEHIADNARDVDLALRWGFGWTQGPFEIWQAAGWAAVTAAIEADIAAGRTLCAAPLPAWVHTPGRDGVHHAGGSWSARTQRERPRSTLPVYARQLFPDRVLGEAAADIGETLLEQPGVRLWRLPRLDAGIGIVSLQSKMHAIGEEVLDGVLAALEVAEAELDGLVIWHEAPFAVGANLKQVAEACAAGEFARLAALADKFQRTTQALRYARVPSVAAVQGLALGGGCELLMHCTQRVLALESYIGLVEFGVGLIPAGGGCTRLAVQAAERAAATATPEEVFAFVQPAFMQVAQGRVANSALDAVRMGYAQPGDIVAFNPHERLYLALKAARALSENGYRPPLPVRAIPVAGITGIANIEMVLTNLQLGGQISAHDYRVAKAAASALCGGELDPGSRVDEAWLLALERCLFLELVQTAETQARIRHMLETGKPLRN</sequence>
<dbReference type="InterPro" id="IPR001753">
    <property type="entry name" value="Enoyl-CoA_hydra/iso"/>
</dbReference>
<evidence type="ECO:0000256" key="2">
    <source>
        <dbReference type="ARBA" id="ARBA00022832"/>
    </source>
</evidence>
<dbReference type="GO" id="GO:0006635">
    <property type="term" value="P:fatty acid beta-oxidation"/>
    <property type="evidence" value="ECO:0007669"/>
    <property type="project" value="UniProtKB-UniPathway"/>
</dbReference>
<comment type="caution">
    <text evidence="10">The sequence shown here is derived from an EMBL/GenBank/DDBJ whole genome shotgun (WGS) entry which is preliminary data.</text>
</comment>
<keyword evidence="5" id="KW-0520">NAD</keyword>
<dbReference type="UniPathway" id="UPA00659"/>
<evidence type="ECO:0000313" key="10">
    <source>
        <dbReference type="EMBL" id="PWV63226.1"/>
    </source>
</evidence>
<keyword evidence="4" id="KW-0560">Oxidoreductase</keyword>
<dbReference type="OrthoDB" id="5389341at2"/>
<dbReference type="InterPro" id="IPR008927">
    <property type="entry name" value="6-PGluconate_DH-like_C_sf"/>
</dbReference>
<feature type="domain" description="3-hydroxyacyl-CoA dehydrogenase NAD binding" evidence="9">
    <location>
        <begin position="12"/>
        <end position="192"/>
    </location>
</feature>
<dbReference type="CDD" id="cd06558">
    <property type="entry name" value="crotonase-like"/>
    <property type="match status" value="1"/>
</dbReference>
<comment type="catalytic activity">
    <reaction evidence="7">
        <text>a (3S)-3-hydroxyacyl-CoA + NAD(+) = a 3-oxoacyl-CoA + NADH + H(+)</text>
        <dbReference type="Rhea" id="RHEA:22432"/>
        <dbReference type="ChEBI" id="CHEBI:15378"/>
        <dbReference type="ChEBI" id="CHEBI:57318"/>
        <dbReference type="ChEBI" id="CHEBI:57540"/>
        <dbReference type="ChEBI" id="CHEBI:57945"/>
        <dbReference type="ChEBI" id="CHEBI:90726"/>
        <dbReference type="EC" id="1.1.1.35"/>
    </reaction>
</comment>
<proteinExistence type="predicted"/>
<dbReference type="GO" id="GO:0003857">
    <property type="term" value="F:(3S)-3-hydroxyacyl-CoA dehydrogenase (NAD+) activity"/>
    <property type="evidence" value="ECO:0007669"/>
    <property type="project" value="UniProtKB-EC"/>
</dbReference>
<gene>
    <name evidence="10" type="ORF">C7443_103151</name>
</gene>
<dbReference type="Gene3D" id="1.10.1040.50">
    <property type="match status" value="1"/>
</dbReference>
<name>A0A317MWE8_9GAMM</name>
<dbReference type="PANTHER" id="PTHR48075">
    <property type="entry name" value="3-HYDROXYACYL-COA DEHYDROGENASE FAMILY PROTEIN"/>
    <property type="match status" value="1"/>
</dbReference>
<keyword evidence="6" id="KW-0443">Lipid metabolism</keyword>
<evidence type="ECO:0000313" key="11">
    <source>
        <dbReference type="Proteomes" id="UP000246569"/>
    </source>
</evidence>
<evidence type="ECO:0000256" key="1">
    <source>
        <dbReference type="ARBA" id="ARBA00005005"/>
    </source>
</evidence>
<dbReference type="InterPro" id="IPR006108">
    <property type="entry name" value="3HC_DH_C"/>
</dbReference>
<dbReference type="SUPFAM" id="SSF51735">
    <property type="entry name" value="NAD(P)-binding Rossmann-fold domains"/>
    <property type="match status" value="1"/>
</dbReference>
<dbReference type="Pfam" id="PF00378">
    <property type="entry name" value="ECH_1"/>
    <property type="match status" value="1"/>
</dbReference>
<evidence type="ECO:0000259" key="8">
    <source>
        <dbReference type="Pfam" id="PF00725"/>
    </source>
</evidence>
<evidence type="ECO:0000256" key="5">
    <source>
        <dbReference type="ARBA" id="ARBA00023027"/>
    </source>
</evidence>
<keyword evidence="3" id="KW-0442">Lipid degradation</keyword>
<dbReference type="Gene3D" id="3.90.226.10">
    <property type="entry name" value="2-enoyl-CoA Hydratase, Chain A, domain 1"/>
    <property type="match status" value="1"/>
</dbReference>
<dbReference type="AlphaFoldDB" id="A0A317MWE8"/>